<evidence type="ECO:0000313" key="6">
    <source>
        <dbReference type="Proteomes" id="UP000179807"/>
    </source>
</evidence>
<evidence type="ECO:0000313" key="5">
    <source>
        <dbReference type="EMBL" id="OHT11590.1"/>
    </source>
</evidence>
<proteinExistence type="inferred from homology"/>
<keyword evidence="6" id="KW-1185">Reference proteome</keyword>
<reference evidence="5" key="1">
    <citation type="submission" date="2016-10" db="EMBL/GenBank/DDBJ databases">
        <authorList>
            <person name="Benchimol M."/>
            <person name="Almeida L.G."/>
            <person name="Vasconcelos A.T."/>
            <person name="Perreira-Neves A."/>
            <person name="Rosa I.A."/>
            <person name="Tasca T."/>
            <person name="Bogo M.R."/>
            <person name="de Souza W."/>
        </authorList>
    </citation>
    <scope>NUCLEOTIDE SEQUENCE [LARGE SCALE GENOMIC DNA]</scope>
    <source>
        <strain evidence="5">K</strain>
    </source>
</reference>
<dbReference type="NCBIfam" id="TIGR00040">
    <property type="entry name" value="yfcE"/>
    <property type="match status" value="1"/>
</dbReference>
<dbReference type="PANTHER" id="PTHR11124">
    <property type="entry name" value="VACUOLAR SORTING PROTEIN VPS29"/>
    <property type="match status" value="1"/>
</dbReference>
<dbReference type="GeneID" id="94835119"/>
<feature type="domain" description="Calcineurin-like phosphoesterase" evidence="4">
    <location>
        <begin position="2"/>
        <end position="100"/>
    </location>
</feature>
<accession>A0A1J4KPF3</accession>
<dbReference type="OrthoDB" id="10258130at2759"/>
<sequence>MVRGEFDDDDLCENETLIVNAGCFKIGLASSYSIIPSNDKDRLATKARELDVDILCFGGGHRSVVFEADGKLFVNPGSATGAFTPATTEVSPSFVLINIQASTAQIFTYVLTEDGNMQIDKKKFTKESEEE</sequence>
<protein>
    <recommendedName>
        <fullName evidence="2 3">Vacuolar protein sorting-associated protein 29</fullName>
    </recommendedName>
</protein>
<comment type="caution">
    <text evidence="5">The sequence shown here is derived from an EMBL/GenBank/DDBJ whole genome shotgun (WGS) entry which is preliminary data.</text>
</comment>
<dbReference type="Pfam" id="PF12850">
    <property type="entry name" value="Metallophos_2"/>
    <property type="match status" value="1"/>
</dbReference>
<evidence type="ECO:0000256" key="2">
    <source>
        <dbReference type="ARBA" id="ARBA00017767"/>
    </source>
</evidence>
<dbReference type="EMBL" id="MLAK01000583">
    <property type="protein sequence ID" value="OHT11590.1"/>
    <property type="molecule type" value="Genomic_DNA"/>
</dbReference>
<dbReference type="SUPFAM" id="SSF56300">
    <property type="entry name" value="Metallo-dependent phosphatases"/>
    <property type="match status" value="1"/>
</dbReference>
<evidence type="ECO:0000259" key="4">
    <source>
        <dbReference type="Pfam" id="PF12850"/>
    </source>
</evidence>
<dbReference type="InterPro" id="IPR000979">
    <property type="entry name" value="Phosphodiesterase_MJ0936/Vps29"/>
</dbReference>
<dbReference type="Gene3D" id="3.60.21.10">
    <property type="match status" value="1"/>
</dbReference>
<dbReference type="Proteomes" id="UP000179807">
    <property type="component" value="Unassembled WGS sequence"/>
</dbReference>
<organism evidence="5 6">
    <name type="scientific">Tritrichomonas foetus</name>
    <dbReference type="NCBI Taxonomy" id="1144522"/>
    <lineage>
        <taxon>Eukaryota</taxon>
        <taxon>Metamonada</taxon>
        <taxon>Parabasalia</taxon>
        <taxon>Tritrichomonadida</taxon>
        <taxon>Tritrichomonadidae</taxon>
        <taxon>Tritrichomonas</taxon>
    </lineage>
</organism>
<evidence type="ECO:0000256" key="1">
    <source>
        <dbReference type="ARBA" id="ARBA00005945"/>
    </source>
</evidence>
<name>A0A1J4KPF3_9EUKA</name>
<dbReference type="InterPro" id="IPR029052">
    <property type="entry name" value="Metallo-depent_PP-like"/>
</dbReference>
<gene>
    <name evidence="5" type="ORF">TRFO_18834</name>
</gene>
<dbReference type="InterPro" id="IPR024654">
    <property type="entry name" value="Calcineurin-like_PHP_lpxH"/>
</dbReference>
<comment type="similarity">
    <text evidence="1 3">Belongs to the VPS29 family.</text>
</comment>
<dbReference type="RefSeq" id="XP_068364726.1">
    <property type="nucleotide sequence ID" value="XM_068500415.1"/>
</dbReference>
<dbReference type="VEuPathDB" id="TrichDB:TRFO_18834"/>
<evidence type="ECO:0000256" key="3">
    <source>
        <dbReference type="RuleBase" id="RU362040"/>
    </source>
</evidence>
<dbReference type="AlphaFoldDB" id="A0A1J4KPF3"/>